<dbReference type="EMBL" id="CALYLO010000004">
    <property type="protein sequence ID" value="CAH8246061.1"/>
    <property type="molecule type" value="Genomic_DNA"/>
</dbReference>
<dbReference type="Pfam" id="PF01510">
    <property type="entry name" value="Amidase_2"/>
    <property type="match status" value="1"/>
</dbReference>
<dbReference type="InterPro" id="IPR002502">
    <property type="entry name" value="Amidase_domain"/>
</dbReference>
<dbReference type="CDD" id="cd06583">
    <property type="entry name" value="PGRP"/>
    <property type="match status" value="1"/>
</dbReference>
<evidence type="ECO:0000256" key="5">
    <source>
        <dbReference type="ARBA" id="ARBA00022969"/>
    </source>
</evidence>
<keyword evidence="6" id="KW-0178">Competence</keyword>
<comment type="catalytic activity">
    <reaction evidence="1">
        <text>Hydrolyzes the link between N-acetylmuramoyl residues and L-amino acid residues in certain cell-wall glycopeptides.</text>
        <dbReference type="EC" id="3.5.1.28"/>
    </reaction>
</comment>
<evidence type="ECO:0000256" key="1">
    <source>
        <dbReference type="ARBA" id="ARBA00001561"/>
    </source>
</evidence>
<keyword evidence="10" id="KW-1185">Reference proteome</keyword>
<dbReference type="EC" id="3.5.1.28" evidence="3"/>
<evidence type="ECO:0000256" key="3">
    <source>
        <dbReference type="ARBA" id="ARBA00011901"/>
    </source>
</evidence>
<evidence type="ECO:0000256" key="6">
    <source>
        <dbReference type="ARBA" id="ARBA00023287"/>
    </source>
</evidence>
<dbReference type="PROSITE" id="PS51272">
    <property type="entry name" value="SLH"/>
    <property type="match status" value="1"/>
</dbReference>
<evidence type="ECO:0000256" key="2">
    <source>
        <dbReference type="ARBA" id="ARBA00007553"/>
    </source>
</evidence>
<evidence type="ECO:0000313" key="10">
    <source>
        <dbReference type="Proteomes" id="UP001154322"/>
    </source>
</evidence>
<gene>
    <name evidence="9" type="ORF">WJ0W_003298</name>
</gene>
<feature type="domain" description="SLH" evidence="8">
    <location>
        <begin position="165"/>
        <end position="221"/>
    </location>
</feature>
<dbReference type="SMART" id="SM00644">
    <property type="entry name" value="Ami_2"/>
    <property type="match status" value="1"/>
</dbReference>
<dbReference type="InterPro" id="IPR036505">
    <property type="entry name" value="Amidase/PGRP_sf"/>
</dbReference>
<dbReference type="RefSeq" id="WP_261944982.1">
    <property type="nucleotide sequence ID" value="NZ_CALYLO010000004.1"/>
</dbReference>
<keyword evidence="4" id="KW-0378">Hydrolase</keyword>
<comment type="similarity">
    <text evidence="2">Belongs to the N-acetylmuramoyl-L-alanine amidase 2 family.</text>
</comment>
<proteinExistence type="inferred from homology"/>
<dbReference type="Pfam" id="PF00395">
    <property type="entry name" value="SLH"/>
    <property type="match status" value="1"/>
</dbReference>
<organism evidence="9 10">
    <name type="scientific">Paenibacillus melissococcoides</name>
    <dbReference type="NCBI Taxonomy" id="2912268"/>
    <lineage>
        <taxon>Bacteria</taxon>
        <taxon>Bacillati</taxon>
        <taxon>Bacillota</taxon>
        <taxon>Bacilli</taxon>
        <taxon>Bacillales</taxon>
        <taxon>Paenibacillaceae</taxon>
        <taxon>Paenibacillus</taxon>
    </lineage>
</organism>
<comment type="caution">
    <text evidence="9">The sequence shown here is derived from an EMBL/GenBank/DDBJ whole genome shotgun (WGS) entry which is preliminary data.</text>
</comment>
<evidence type="ECO:0000259" key="8">
    <source>
        <dbReference type="PROSITE" id="PS51272"/>
    </source>
</evidence>
<keyword evidence="7" id="KW-0961">Cell wall biogenesis/degradation</keyword>
<reference evidence="9" key="1">
    <citation type="submission" date="2022-06" db="EMBL/GenBank/DDBJ databases">
        <authorList>
            <person name="Dietemann V."/>
            <person name="Ory F."/>
            <person name="Dainat B."/>
            <person name="Oberhansli S."/>
        </authorList>
    </citation>
    <scope>NUCLEOTIDE SEQUENCE</scope>
    <source>
        <strain evidence="9">Ena-SAMPLE-TAB-26-04-2022-14:26:32:270-5432</strain>
    </source>
</reference>
<evidence type="ECO:0000256" key="4">
    <source>
        <dbReference type="ARBA" id="ARBA00022801"/>
    </source>
</evidence>
<dbReference type="SUPFAM" id="SSF55846">
    <property type="entry name" value="N-acetylmuramoyl-L-alanine amidase-like"/>
    <property type="match status" value="1"/>
</dbReference>
<dbReference type="PANTHER" id="PTHR30417:SF11">
    <property type="entry name" value="N-ACETYLMURAMOYL-L-ALANINE AMIDASE XLYA"/>
    <property type="match status" value="1"/>
</dbReference>
<sequence length="221" mass="25192">MYKYIVDHIPRNTPNNRRPGIAMTANTLTVHTTGNPDSSARNERGWLTNPENDRTASYHIVIDEYEAIEVLPLNEVAWHAGDGNGDGNRRSIGIEICESGNYSKTLENAVDLIAKMLKERGWGIDRLRRHYDWSGKICPRLMYDGGKWTAWERFKLMIEKELERMEKPKQPDYAGHWAEASIRRVMDSGIMNGRGNGFAPNEPITRAEIAVVVDRLLKKQG</sequence>
<dbReference type="Proteomes" id="UP001154322">
    <property type="component" value="Unassembled WGS sequence"/>
</dbReference>
<evidence type="ECO:0000256" key="7">
    <source>
        <dbReference type="ARBA" id="ARBA00023316"/>
    </source>
</evidence>
<protein>
    <recommendedName>
        <fullName evidence="3">N-acetylmuramoyl-L-alanine amidase</fullName>
        <ecNumber evidence="3">3.5.1.28</ecNumber>
    </recommendedName>
</protein>
<dbReference type="PANTHER" id="PTHR30417">
    <property type="entry name" value="N-ACETYLMURAMOYL-L-ALANINE AMIDASE AMID"/>
    <property type="match status" value="1"/>
</dbReference>
<accession>A0ABN8U530</accession>
<dbReference type="InterPro" id="IPR051206">
    <property type="entry name" value="NAMLAA_amidase_2"/>
</dbReference>
<dbReference type="Gene3D" id="3.40.80.10">
    <property type="entry name" value="Peptidoglycan recognition protein-like"/>
    <property type="match status" value="1"/>
</dbReference>
<name>A0ABN8U530_9BACL</name>
<dbReference type="InterPro" id="IPR001119">
    <property type="entry name" value="SLH_dom"/>
</dbReference>
<evidence type="ECO:0000313" key="9">
    <source>
        <dbReference type="EMBL" id="CAH8246061.1"/>
    </source>
</evidence>
<keyword evidence="5" id="KW-0749">Sporulation</keyword>